<protein>
    <submittedName>
        <fullName evidence="2">Uncharacterized protein</fullName>
    </submittedName>
</protein>
<feature type="compositionally biased region" description="Pro residues" evidence="1">
    <location>
        <begin position="101"/>
        <end position="115"/>
    </location>
</feature>
<feature type="compositionally biased region" description="Basic and acidic residues" evidence="1">
    <location>
        <begin position="22"/>
        <end position="47"/>
    </location>
</feature>
<evidence type="ECO:0000313" key="2">
    <source>
        <dbReference type="EMBL" id="EJK50097.1"/>
    </source>
</evidence>
<evidence type="ECO:0000256" key="1">
    <source>
        <dbReference type="SAM" id="MobiDB-lite"/>
    </source>
</evidence>
<proteinExistence type="predicted"/>
<organism evidence="2 3">
    <name type="scientific">Thalassiosira oceanica</name>
    <name type="common">Marine diatom</name>
    <dbReference type="NCBI Taxonomy" id="159749"/>
    <lineage>
        <taxon>Eukaryota</taxon>
        <taxon>Sar</taxon>
        <taxon>Stramenopiles</taxon>
        <taxon>Ochrophyta</taxon>
        <taxon>Bacillariophyta</taxon>
        <taxon>Coscinodiscophyceae</taxon>
        <taxon>Thalassiosirophycidae</taxon>
        <taxon>Thalassiosirales</taxon>
        <taxon>Thalassiosiraceae</taxon>
        <taxon>Thalassiosira</taxon>
    </lineage>
</organism>
<dbReference type="EMBL" id="AGNL01044192">
    <property type="protein sequence ID" value="EJK50097.1"/>
    <property type="molecule type" value="Genomic_DNA"/>
</dbReference>
<feature type="compositionally biased region" description="Low complexity" evidence="1">
    <location>
        <begin position="132"/>
        <end position="142"/>
    </location>
</feature>
<feature type="region of interest" description="Disordered" evidence="1">
    <location>
        <begin position="1"/>
        <end position="177"/>
    </location>
</feature>
<reference evidence="2 3" key="1">
    <citation type="journal article" date="2012" name="Genome Biol.">
        <title>Genome and low-iron response of an oceanic diatom adapted to chronic iron limitation.</title>
        <authorList>
            <person name="Lommer M."/>
            <person name="Specht M."/>
            <person name="Roy A.S."/>
            <person name="Kraemer L."/>
            <person name="Andreson R."/>
            <person name="Gutowska M.A."/>
            <person name="Wolf J."/>
            <person name="Bergner S.V."/>
            <person name="Schilhabel M.B."/>
            <person name="Klostermeier U.C."/>
            <person name="Beiko R.G."/>
            <person name="Rosenstiel P."/>
            <person name="Hippler M."/>
            <person name="Laroche J."/>
        </authorList>
    </citation>
    <scope>NUCLEOTIDE SEQUENCE [LARGE SCALE GENOMIC DNA]</scope>
    <source>
        <strain evidence="2 3">CCMP1005</strain>
    </source>
</reference>
<comment type="caution">
    <text evidence="2">The sequence shown here is derived from an EMBL/GenBank/DDBJ whole genome shotgun (WGS) entry which is preliminary data.</text>
</comment>
<keyword evidence="3" id="KW-1185">Reference proteome</keyword>
<dbReference type="AlphaFoldDB" id="K0RTX2"/>
<name>K0RTX2_THAOC</name>
<dbReference type="Proteomes" id="UP000266841">
    <property type="component" value="Unassembled WGS sequence"/>
</dbReference>
<accession>K0RTX2</accession>
<feature type="compositionally biased region" description="Basic and acidic residues" evidence="1">
    <location>
        <begin position="149"/>
        <end position="177"/>
    </location>
</feature>
<feature type="compositionally biased region" description="Polar residues" evidence="1">
    <location>
        <begin position="1"/>
        <end position="16"/>
    </location>
</feature>
<gene>
    <name evidence="2" type="ORF">THAOC_30968</name>
</gene>
<evidence type="ECO:0000313" key="3">
    <source>
        <dbReference type="Proteomes" id="UP000266841"/>
    </source>
</evidence>
<sequence length="213" mass="23055">MNERVTNGDTRNNSGLNGAEVNRGDRGRGHEDPQRQGHKDSEGRKLMEYNNGGSSGAPPPSGEGAAAADSGDRFLMANISNPHPDNDVLMGRGCKSKIHGPQPPGERPPSVPRPGPEGKLRGAQGGRAEIQPGDGARARLAPAGPPREIPQEKRGDEPLERHRERASEGEDRPAAEEQAHQILCWKLFHDQETIQDEPCELRGYLNFFASGQL</sequence>